<dbReference type="GO" id="GO:0046872">
    <property type="term" value="F:metal ion binding"/>
    <property type="evidence" value="ECO:0007669"/>
    <property type="project" value="UniProtKB-KW"/>
</dbReference>
<comment type="similarity">
    <text evidence="1 7">Belongs to the polypeptide deformylase family.</text>
</comment>
<dbReference type="EMBL" id="CAMXCT010001291">
    <property type="protein sequence ID" value="CAI3988697.1"/>
    <property type="molecule type" value="Genomic_DNA"/>
</dbReference>
<keyword evidence="4 7" id="KW-0378">Hydrolase</keyword>
<keyword evidence="12" id="KW-1185">Reference proteome</keyword>
<evidence type="ECO:0000256" key="2">
    <source>
        <dbReference type="ARBA" id="ARBA00012175"/>
    </source>
</evidence>
<evidence type="ECO:0000256" key="3">
    <source>
        <dbReference type="ARBA" id="ARBA00022723"/>
    </source>
</evidence>
<evidence type="ECO:0000256" key="5">
    <source>
        <dbReference type="ARBA" id="ARBA00022917"/>
    </source>
</evidence>
<dbReference type="InterPro" id="IPR036821">
    <property type="entry name" value="Peptide_deformylase_sf"/>
</dbReference>
<comment type="function">
    <text evidence="7">Removes the formyl group from the N-terminal Met of newly synthesized proteins.</text>
</comment>
<dbReference type="Proteomes" id="UP001152797">
    <property type="component" value="Unassembled WGS sequence"/>
</dbReference>
<dbReference type="SUPFAM" id="SSF56420">
    <property type="entry name" value="Peptide deformylase"/>
    <property type="match status" value="1"/>
</dbReference>
<keyword evidence="5 7" id="KW-0648">Protein biosynthesis</keyword>
<evidence type="ECO:0000256" key="1">
    <source>
        <dbReference type="ARBA" id="ARBA00010759"/>
    </source>
</evidence>
<evidence type="ECO:0000313" key="10">
    <source>
        <dbReference type="EMBL" id="CAI3988697.1"/>
    </source>
</evidence>
<dbReference type="AlphaFoldDB" id="A0A9P1CAQ0"/>
<organism evidence="10">
    <name type="scientific">Cladocopium goreaui</name>
    <dbReference type="NCBI Taxonomy" id="2562237"/>
    <lineage>
        <taxon>Eukaryota</taxon>
        <taxon>Sar</taxon>
        <taxon>Alveolata</taxon>
        <taxon>Dinophyceae</taxon>
        <taxon>Suessiales</taxon>
        <taxon>Symbiodiniaceae</taxon>
        <taxon>Cladocopium</taxon>
    </lineage>
</organism>
<evidence type="ECO:0000313" key="11">
    <source>
        <dbReference type="EMBL" id="CAL4776009.1"/>
    </source>
</evidence>
<dbReference type="Pfam" id="PF01327">
    <property type="entry name" value="Pep_deformylase"/>
    <property type="match status" value="1"/>
</dbReference>
<keyword evidence="6" id="KW-0408">Iron</keyword>
<dbReference type="EMBL" id="CAMXCT020001291">
    <property type="protein sequence ID" value="CAL1142072.1"/>
    <property type="molecule type" value="Genomic_DNA"/>
</dbReference>
<dbReference type="PANTHER" id="PTHR10458:SF20">
    <property type="entry name" value="PEPTIDE DEFORMYLASE 1"/>
    <property type="match status" value="1"/>
</dbReference>
<dbReference type="OrthoDB" id="276063at2759"/>
<evidence type="ECO:0000256" key="9">
    <source>
        <dbReference type="SAM" id="SignalP"/>
    </source>
</evidence>
<sequence length="235" mass="26147">MLCGLLAWAFGSFGVGFASAGRSGDVRTTRCAQSTDAEGPVPALRFLGDPDLMQPQPEVSEEVQGAEFQSRLKILKEAMSKYGGIGIAAPQIGWWVRAMCFGIEDGNPRYPAAPPVSFQYWINPEITWFSEETSWMWEGCLSVPGLRGWVERPREIRMKGLNEHGESVEVHFKGLAARIAQHEFDHLDGVLFPFRVESAKLLVPNSVFDGKEQWQSDWPTPGSFRTKAGDLSLQK</sequence>
<gene>
    <name evidence="10" type="ORF">C1SCF055_LOCUS15826</name>
</gene>
<evidence type="ECO:0000256" key="7">
    <source>
        <dbReference type="RuleBase" id="RU362111"/>
    </source>
</evidence>
<proteinExistence type="inferred from homology"/>
<dbReference type="InterPro" id="IPR023635">
    <property type="entry name" value="Peptide_deformylase"/>
</dbReference>
<dbReference type="GO" id="GO:0042586">
    <property type="term" value="F:peptide deformylase activity"/>
    <property type="evidence" value="ECO:0007669"/>
    <property type="project" value="UniProtKB-EC"/>
</dbReference>
<feature type="region of interest" description="Disordered" evidence="8">
    <location>
        <begin position="213"/>
        <end position="235"/>
    </location>
</feature>
<evidence type="ECO:0000256" key="8">
    <source>
        <dbReference type="SAM" id="MobiDB-lite"/>
    </source>
</evidence>
<comment type="caution">
    <text evidence="10">The sequence shown here is derived from an EMBL/GenBank/DDBJ whole genome shotgun (WGS) entry which is preliminary data.</text>
</comment>
<dbReference type="PANTHER" id="PTHR10458">
    <property type="entry name" value="PEPTIDE DEFORMYLASE"/>
    <property type="match status" value="1"/>
</dbReference>
<dbReference type="Gene3D" id="3.90.45.10">
    <property type="entry name" value="Peptide deformylase"/>
    <property type="match status" value="1"/>
</dbReference>
<evidence type="ECO:0000313" key="12">
    <source>
        <dbReference type="Proteomes" id="UP001152797"/>
    </source>
</evidence>
<dbReference type="HAMAP" id="MF_00163">
    <property type="entry name" value="Pep_deformylase"/>
    <property type="match status" value="1"/>
</dbReference>
<reference evidence="11 12" key="2">
    <citation type="submission" date="2024-05" db="EMBL/GenBank/DDBJ databases">
        <authorList>
            <person name="Chen Y."/>
            <person name="Shah S."/>
            <person name="Dougan E. K."/>
            <person name="Thang M."/>
            <person name="Chan C."/>
        </authorList>
    </citation>
    <scope>NUCLEOTIDE SEQUENCE [LARGE SCALE GENOMIC DNA]</scope>
</reference>
<dbReference type="EMBL" id="CAMXCT030001291">
    <property type="protein sequence ID" value="CAL4776009.1"/>
    <property type="molecule type" value="Genomic_DNA"/>
</dbReference>
<feature type="chain" id="PRO_5043270274" description="Peptide deformylase" evidence="9">
    <location>
        <begin position="21"/>
        <end position="235"/>
    </location>
</feature>
<reference evidence="10" key="1">
    <citation type="submission" date="2022-10" db="EMBL/GenBank/DDBJ databases">
        <authorList>
            <person name="Chen Y."/>
            <person name="Dougan E. K."/>
            <person name="Chan C."/>
            <person name="Rhodes N."/>
            <person name="Thang M."/>
        </authorList>
    </citation>
    <scope>NUCLEOTIDE SEQUENCE</scope>
</reference>
<dbReference type="PRINTS" id="PR01576">
    <property type="entry name" value="PDEFORMYLASE"/>
</dbReference>
<dbReference type="NCBIfam" id="TIGR00079">
    <property type="entry name" value="pept_deformyl"/>
    <property type="match status" value="1"/>
</dbReference>
<name>A0A9P1CAQ0_9DINO</name>
<dbReference type="NCBIfam" id="NF001159">
    <property type="entry name" value="PRK00150.1-3"/>
    <property type="match status" value="1"/>
</dbReference>
<keyword evidence="3 7" id="KW-0479">Metal-binding</keyword>
<accession>A0A9P1CAQ0</accession>
<dbReference type="CDD" id="cd00487">
    <property type="entry name" value="Pep_deformylase"/>
    <property type="match status" value="1"/>
</dbReference>
<keyword evidence="9" id="KW-0732">Signal</keyword>
<dbReference type="EC" id="3.5.1.88" evidence="2 7"/>
<protein>
    <recommendedName>
        <fullName evidence="2 7">Peptide deformylase</fullName>
        <ecNumber evidence="2 7">3.5.1.88</ecNumber>
    </recommendedName>
</protein>
<dbReference type="GO" id="GO:0006412">
    <property type="term" value="P:translation"/>
    <property type="evidence" value="ECO:0007669"/>
    <property type="project" value="UniProtKB-KW"/>
</dbReference>
<feature type="signal peptide" evidence="9">
    <location>
        <begin position="1"/>
        <end position="20"/>
    </location>
</feature>
<evidence type="ECO:0000256" key="4">
    <source>
        <dbReference type="ARBA" id="ARBA00022801"/>
    </source>
</evidence>
<comment type="catalytic activity">
    <reaction evidence="7">
        <text>N-terminal N-formyl-L-methionyl-[peptide] + H2O = N-terminal L-methionyl-[peptide] + formate</text>
        <dbReference type="Rhea" id="RHEA:24420"/>
        <dbReference type="Rhea" id="RHEA-COMP:10639"/>
        <dbReference type="Rhea" id="RHEA-COMP:10640"/>
        <dbReference type="ChEBI" id="CHEBI:15377"/>
        <dbReference type="ChEBI" id="CHEBI:15740"/>
        <dbReference type="ChEBI" id="CHEBI:49298"/>
        <dbReference type="ChEBI" id="CHEBI:64731"/>
        <dbReference type="EC" id="3.5.1.88"/>
    </reaction>
</comment>
<evidence type="ECO:0000256" key="6">
    <source>
        <dbReference type="ARBA" id="ARBA00023004"/>
    </source>
</evidence>